<dbReference type="InterPro" id="IPR004332">
    <property type="entry name" value="Transposase_MuDR"/>
</dbReference>
<sequence>MDQPLIIRLYPNAVIHEQQDGVWFQSDSPTVFQHADISTMSELVEVFLYNQGGGFTEIRKVGYRFLQRQPNGRFVHLLEGGECGADTPAARCPRYILPAPPPIPRLEDVPCFFQQLDLDEGACVDPLKAGMGNDYNTNGGAEIQVIHRMRNQETVQTAVKNYSIRRNAEYMVIESERIKYHCRYKHAENGCPWSIRVALRQNLGYW</sequence>
<evidence type="ECO:0000313" key="3">
    <source>
        <dbReference type="Proteomes" id="UP001341840"/>
    </source>
</evidence>
<feature type="domain" description="Transposase MuDR plant" evidence="1">
    <location>
        <begin position="152"/>
        <end position="201"/>
    </location>
</feature>
<accession>A0ABU6VEM2</accession>
<protein>
    <recommendedName>
        <fullName evidence="1">Transposase MuDR plant domain-containing protein</fullName>
    </recommendedName>
</protein>
<reference evidence="2 3" key="1">
    <citation type="journal article" date="2023" name="Plants (Basel)">
        <title>Bridging the Gap: Combining Genomics and Transcriptomics Approaches to Understand Stylosanthes scabra, an Orphan Legume from the Brazilian Caatinga.</title>
        <authorList>
            <person name="Ferreira-Neto J.R.C."/>
            <person name="da Silva M.D."/>
            <person name="Binneck E."/>
            <person name="de Melo N.F."/>
            <person name="da Silva R.H."/>
            <person name="de Melo A.L.T.M."/>
            <person name="Pandolfi V."/>
            <person name="Bustamante F.O."/>
            <person name="Brasileiro-Vidal A.C."/>
            <person name="Benko-Iseppon A.M."/>
        </authorList>
    </citation>
    <scope>NUCLEOTIDE SEQUENCE [LARGE SCALE GENOMIC DNA]</scope>
    <source>
        <tissue evidence="2">Leaves</tissue>
    </source>
</reference>
<evidence type="ECO:0000313" key="2">
    <source>
        <dbReference type="EMBL" id="MED6171554.1"/>
    </source>
</evidence>
<dbReference type="Proteomes" id="UP001341840">
    <property type="component" value="Unassembled WGS sequence"/>
</dbReference>
<dbReference type="EMBL" id="JASCZI010151267">
    <property type="protein sequence ID" value="MED6171554.1"/>
    <property type="molecule type" value="Genomic_DNA"/>
</dbReference>
<evidence type="ECO:0000259" key="1">
    <source>
        <dbReference type="Pfam" id="PF03108"/>
    </source>
</evidence>
<organism evidence="2 3">
    <name type="scientific">Stylosanthes scabra</name>
    <dbReference type="NCBI Taxonomy" id="79078"/>
    <lineage>
        <taxon>Eukaryota</taxon>
        <taxon>Viridiplantae</taxon>
        <taxon>Streptophyta</taxon>
        <taxon>Embryophyta</taxon>
        <taxon>Tracheophyta</taxon>
        <taxon>Spermatophyta</taxon>
        <taxon>Magnoliopsida</taxon>
        <taxon>eudicotyledons</taxon>
        <taxon>Gunneridae</taxon>
        <taxon>Pentapetalae</taxon>
        <taxon>rosids</taxon>
        <taxon>fabids</taxon>
        <taxon>Fabales</taxon>
        <taxon>Fabaceae</taxon>
        <taxon>Papilionoideae</taxon>
        <taxon>50 kb inversion clade</taxon>
        <taxon>dalbergioids sensu lato</taxon>
        <taxon>Dalbergieae</taxon>
        <taxon>Pterocarpus clade</taxon>
        <taxon>Stylosanthes</taxon>
    </lineage>
</organism>
<name>A0ABU6VEM2_9FABA</name>
<dbReference type="Pfam" id="PF03108">
    <property type="entry name" value="DBD_Tnp_Mut"/>
    <property type="match status" value="1"/>
</dbReference>
<comment type="caution">
    <text evidence="2">The sequence shown here is derived from an EMBL/GenBank/DDBJ whole genome shotgun (WGS) entry which is preliminary data.</text>
</comment>
<proteinExistence type="predicted"/>
<gene>
    <name evidence="2" type="ORF">PIB30_041704</name>
</gene>
<keyword evidence="3" id="KW-1185">Reference proteome</keyword>